<organism evidence="2 3">
    <name type="scientific">Candidatus Muproteobacteria bacterium RBG_16_60_9</name>
    <dbReference type="NCBI Taxonomy" id="1817755"/>
    <lineage>
        <taxon>Bacteria</taxon>
        <taxon>Pseudomonadati</taxon>
        <taxon>Pseudomonadota</taxon>
        <taxon>Candidatus Muproteobacteria</taxon>
    </lineage>
</organism>
<dbReference type="Proteomes" id="UP000179076">
    <property type="component" value="Unassembled WGS sequence"/>
</dbReference>
<name>A0A1F6VK50_9PROT</name>
<evidence type="ECO:0008006" key="4">
    <source>
        <dbReference type="Google" id="ProtNLM"/>
    </source>
</evidence>
<dbReference type="AlphaFoldDB" id="A0A1F6VK50"/>
<protein>
    <recommendedName>
        <fullName evidence="4">MSHA biogenesis protein MshK</fullName>
    </recommendedName>
</protein>
<evidence type="ECO:0000313" key="3">
    <source>
        <dbReference type="Proteomes" id="UP000179076"/>
    </source>
</evidence>
<accession>A0A1F6VK50</accession>
<proteinExistence type="predicted"/>
<feature type="compositionally biased region" description="Low complexity" evidence="1">
    <location>
        <begin position="20"/>
        <end position="32"/>
    </location>
</feature>
<reference evidence="2 3" key="1">
    <citation type="journal article" date="2016" name="Nat. Commun.">
        <title>Thousands of microbial genomes shed light on interconnected biogeochemical processes in an aquifer system.</title>
        <authorList>
            <person name="Anantharaman K."/>
            <person name="Brown C.T."/>
            <person name="Hug L.A."/>
            <person name="Sharon I."/>
            <person name="Castelle C.J."/>
            <person name="Probst A.J."/>
            <person name="Thomas B.C."/>
            <person name="Singh A."/>
            <person name="Wilkins M.J."/>
            <person name="Karaoz U."/>
            <person name="Brodie E.L."/>
            <person name="Williams K.H."/>
            <person name="Hubbard S.S."/>
            <person name="Banfield J.F."/>
        </authorList>
    </citation>
    <scope>NUCLEOTIDE SEQUENCE [LARGE SCALE GENOMIC DNA]</scope>
</reference>
<dbReference type="EMBL" id="MFSP01000009">
    <property type="protein sequence ID" value="OGI70013.1"/>
    <property type="molecule type" value="Genomic_DNA"/>
</dbReference>
<feature type="region of interest" description="Disordered" evidence="1">
    <location>
        <begin position="1"/>
        <end position="32"/>
    </location>
</feature>
<evidence type="ECO:0000313" key="2">
    <source>
        <dbReference type="EMBL" id="OGI70013.1"/>
    </source>
</evidence>
<evidence type="ECO:0000256" key="1">
    <source>
        <dbReference type="SAM" id="MobiDB-lite"/>
    </source>
</evidence>
<gene>
    <name evidence="2" type="ORF">A2W18_11775</name>
</gene>
<comment type="caution">
    <text evidence="2">The sequence shown here is derived from an EMBL/GenBank/DDBJ whole genome shotgun (WGS) entry which is preliminary data.</text>
</comment>
<sequence length="99" mass="10378">MAPALTVAFSDPTQPVGSVTTTARAAGPAAPAGPVLQSTLVSPQRRVAVISGKQVRVGDKVNGAVVTEISPYEVRMKQSGRETTLRLLPKLNKEQEAVK</sequence>